<dbReference type="FunFam" id="2.20.70.10:FF:000003">
    <property type="entry name" value="amyloid beta A4 precursor protein-binding family B member 2"/>
    <property type="match status" value="1"/>
</dbReference>
<dbReference type="CDD" id="cd01272">
    <property type="entry name" value="PTB1_Fe65"/>
    <property type="match status" value="1"/>
</dbReference>
<protein>
    <submittedName>
        <fullName evidence="6">Amyloid beta protein binding family B member 1</fullName>
    </submittedName>
</protein>
<feature type="compositionally biased region" description="Acidic residues" evidence="3">
    <location>
        <begin position="203"/>
        <end position="222"/>
    </location>
</feature>
<dbReference type="GO" id="GO:0045893">
    <property type="term" value="P:positive regulation of DNA-templated transcription"/>
    <property type="evidence" value="ECO:0007669"/>
    <property type="project" value="Ensembl"/>
</dbReference>
<dbReference type="GO" id="GO:0005783">
    <property type="term" value="C:endoplasmic reticulum"/>
    <property type="evidence" value="ECO:0007669"/>
    <property type="project" value="Ensembl"/>
</dbReference>
<gene>
    <name evidence="6" type="primary">APBB1</name>
</gene>
<evidence type="ECO:0000313" key="7">
    <source>
        <dbReference type="Proteomes" id="UP000002279"/>
    </source>
</evidence>
<reference evidence="6" key="2">
    <citation type="submission" date="2025-08" db="UniProtKB">
        <authorList>
            <consortium name="Ensembl"/>
        </authorList>
    </citation>
    <scope>IDENTIFICATION</scope>
    <source>
        <strain evidence="6">Glennie</strain>
    </source>
</reference>
<dbReference type="GO" id="GO:0030027">
    <property type="term" value="C:lamellipodium"/>
    <property type="evidence" value="ECO:0007669"/>
    <property type="project" value="Ensembl"/>
</dbReference>
<dbReference type="GO" id="GO:0006974">
    <property type="term" value="P:DNA damage response"/>
    <property type="evidence" value="ECO:0000318"/>
    <property type="project" value="GO_Central"/>
</dbReference>
<dbReference type="GeneTree" id="ENSGT00390000000002"/>
<dbReference type="Ensembl" id="ENSOANT00000048110.1">
    <property type="protein sequence ID" value="ENSOANP00000051013.1"/>
    <property type="gene ID" value="ENSOANG00000040211.1"/>
</dbReference>
<keyword evidence="2" id="KW-0677">Repeat</keyword>
<feature type="compositionally biased region" description="Basic and acidic residues" evidence="3">
    <location>
        <begin position="190"/>
        <end position="201"/>
    </location>
</feature>
<feature type="domain" description="WW" evidence="5">
    <location>
        <begin position="293"/>
        <end position="325"/>
    </location>
</feature>
<dbReference type="RefSeq" id="XP_028913779.1">
    <property type="nucleotide sequence ID" value="XM_029057946.2"/>
</dbReference>
<evidence type="ECO:0000256" key="1">
    <source>
        <dbReference type="ARBA" id="ARBA00022553"/>
    </source>
</evidence>
<feature type="compositionally biased region" description="Polar residues" evidence="3">
    <location>
        <begin position="345"/>
        <end position="357"/>
    </location>
</feature>
<dbReference type="GO" id="GO:0003682">
    <property type="term" value="F:chromatin binding"/>
    <property type="evidence" value="ECO:0007669"/>
    <property type="project" value="Ensembl"/>
</dbReference>
<reference evidence="6 7" key="1">
    <citation type="journal article" date="2008" name="Nature">
        <title>Genome analysis of the platypus reveals unique signatures of evolution.</title>
        <authorList>
            <person name="Warren W.C."/>
            <person name="Hillier L.W."/>
            <person name="Marshall Graves J.A."/>
            <person name="Birney E."/>
            <person name="Ponting C.P."/>
            <person name="Grutzner F."/>
            <person name="Belov K."/>
            <person name="Miller W."/>
            <person name="Clarke L."/>
            <person name="Chinwalla A.T."/>
            <person name="Yang S.P."/>
            <person name="Heger A."/>
            <person name="Locke D.P."/>
            <person name="Miethke P."/>
            <person name="Waters P.D."/>
            <person name="Veyrunes F."/>
            <person name="Fulton L."/>
            <person name="Fulton B."/>
            <person name="Graves T."/>
            <person name="Wallis J."/>
            <person name="Puente X.S."/>
            <person name="Lopez-Otin C."/>
            <person name="Ordonez G.R."/>
            <person name="Eichler E.E."/>
            <person name="Chen L."/>
            <person name="Cheng Z."/>
            <person name="Deakin J.E."/>
            <person name="Alsop A."/>
            <person name="Thompson K."/>
            <person name="Kirby P."/>
            <person name="Papenfuss A.T."/>
            <person name="Wakefield M.J."/>
            <person name="Olender T."/>
            <person name="Lancet D."/>
            <person name="Huttley G.A."/>
            <person name="Smit A.F."/>
            <person name="Pask A."/>
            <person name="Temple-Smith P."/>
            <person name="Batzer M.A."/>
            <person name="Walker J.A."/>
            <person name="Konkel M.K."/>
            <person name="Harris R.S."/>
            <person name="Whittington C.M."/>
            <person name="Wong E.S."/>
            <person name="Gemmell N.J."/>
            <person name="Buschiazzo E."/>
            <person name="Vargas Jentzsch I.M."/>
            <person name="Merkel A."/>
            <person name="Schmitz J."/>
            <person name="Zemann A."/>
            <person name="Churakov G."/>
            <person name="Kriegs J.O."/>
            <person name="Brosius J."/>
            <person name="Murchison E.P."/>
            <person name="Sachidanandam R."/>
            <person name="Smith C."/>
            <person name="Hannon G.J."/>
            <person name="Tsend-Ayush E."/>
            <person name="McMillan D."/>
            <person name="Attenborough R."/>
            <person name="Rens W."/>
            <person name="Ferguson-Smith M."/>
            <person name="Lefevre C.M."/>
            <person name="Sharp J.A."/>
            <person name="Nicholas K.R."/>
            <person name="Ray D.A."/>
            <person name="Kube M."/>
            <person name="Reinhardt R."/>
            <person name="Pringle T.H."/>
            <person name="Taylor J."/>
            <person name="Jones R.C."/>
            <person name="Nixon B."/>
            <person name="Dacheux J.L."/>
            <person name="Niwa H."/>
            <person name="Sekita Y."/>
            <person name="Huang X."/>
            <person name="Stark A."/>
            <person name="Kheradpour P."/>
            <person name="Kellis M."/>
            <person name="Flicek P."/>
            <person name="Chen Y."/>
            <person name="Webber C."/>
            <person name="Hardison R."/>
            <person name="Nelson J."/>
            <person name="Hallsworth-Pepin K."/>
            <person name="Delehaunty K."/>
            <person name="Markovic C."/>
            <person name="Minx P."/>
            <person name="Feng Y."/>
            <person name="Kremitzki C."/>
            <person name="Mitreva M."/>
            <person name="Glasscock J."/>
            <person name="Wylie T."/>
            <person name="Wohldmann P."/>
            <person name="Thiru P."/>
            <person name="Nhan M.N."/>
            <person name="Pohl C.S."/>
            <person name="Smith S.M."/>
            <person name="Hou S."/>
            <person name="Nefedov M."/>
            <person name="de Jong P.J."/>
            <person name="Renfree M.B."/>
            <person name="Mardis E.R."/>
            <person name="Wilson R.K."/>
        </authorList>
    </citation>
    <scope>NUCLEOTIDE SEQUENCE [LARGE SCALE GENOMIC DNA]</scope>
    <source>
        <strain evidence="6 7">Glennie</strain>
    </source>
</reference>
<dbReference type="FunFam" id="2.30.29.30:FF:000034">
    <property type="entry name" value="amyloid beta A4 precursor protein-binding family B member 2"/>
    <property type="match status" value="1"/>
</dbReference>
<dbReference type="GO" id="GO:0030426">
    <property type="term" value="C:growth cone"/>
    <property type="evidence" value="ECO:0007669"/>
    <property type="project" value="Ensembl"/>
</dbReference>
<dbReference type="OMA" id="ENHQDQD"/>
<dbReference type="GO" id="GO:0043065">
    <property type="term" value="P:positive regulation of apoptotic process"/>
    <property type="evidence" value="ECO:0007669"/>
    <property type="project" value="Ensembl"/>
</dbReference>
<dbReference type="PROSITE" id="PS01159">
    <property type="entry name" value="WW_DOMAIN_1"/>
    <property type="match status" value="1"/>
</dbReference>
<dbReference type="GO" id="GO:0006355">
    <property type="term" value="P:regulation of DNA-templated transcription"/>
    <property type="evidence" value="ECO:0000318"/>
    <property type="project" value="GO_Central"/>
</dbReference>
<dbReference type="GO" id="GO:0042393">
    <property type="term" value="F:histone binding"/>
    <property type="evidence" value="ECO:0007669"/>
    <property type="project" value="Ensembl"/>
</dbReference>
<dbReference type="Pfam" id="PF00640">
    <property type="entry name" value="PID"/>
    <property type="match status" value="2"/>
</dbReference>
<dbReference type="PROSITE" id="PS01179">
    <property type="entry name" value="PID"/>
    <property type="match status" value="2"/>
</dbReference>
<feature type="domain" description="PID" evidence="4">
    <location>
        <begin position="595"/>
        <end position="721"/>
    </location>
</feature>
<name>A0A6I8P9M2_ORNAN</name>
<evidence type="ECO:0000256" key="2">
    <source>
        <dbReference type="ARBA" id="ARBA00022737"/>
    </source>
</evidence>
<dbReference type="GO" id="GO:0005634">
    <property type="term" value="C:nucleus"/>
    <property type="evidence" value="ECO:0000318"/>
    <property type="project" value="GO_Central"/>
</dbReference>
<dbReference type="GO" id="GO:0001540">
    <property type="term" value="F:amyloid-beta binding"/>
    <property type="evidence" value="ECO:0000318"/>
    <property type="project" value="GO_Central"/>
</dbReference>
<dbReference type="CDD" id="cd01271">
    <property type="entry name" value="PTB2_Fe65"/>
    <property type="match status" value="1"/>
</dbReference>
<feature type="region of interest" description="Disordered" evidence="3">
    <location>
        <begin position="170"/>
        <end position="361"/>
    </location>
</feature>
<dbReference type="GO" id="GO:0005737">
    <property type="term" value="C:cytoplasm"/>
    <property type="evidence" value="ECO:0000318"/>
    <property type="project" value="GO_Central"/>
</dbReference>
<dbReference type="PANTHER" id="PTHR14058">
    <property type="entry name" value="AMYLOID BETA A4 PRECURSOR PROTEIN-BINDING FAMILY B"/>
    <property type="match status" value="1"/>
</dbReference>
<dbReference type="Bgee" id="ENSOANG00000040211">
    <property type="expression patterns" value="Expressed in cerebellum and 7 other cell types or tissues"/>
</dbReference>
<dbReference type="PROSITE" id="PS50020">
    <property type="entry name" value="WW_DOMAIN_2"/>
    <property type="match status" value="1"/>
</dbReference>
<dbReference type="SUPFAM" id="SSF50729">
    <property type="entry name" value="PH domain-like"/>
    <property type="match status" value="2"/>
</dbReference>
<dbReference type="InterPro" id="IPR036020">
    <property type="entry name" value="WW_dom_sf"/>
</dbReference>
<dbReference type="Gene3D" id="2.30.29.30">
    <property type="entry name" value="Pleckstrin-homology domain (PH domain)/Phosphotyrosine-binding domain (PTB)"/>
    <property type="match status" value="2"/>
</dbReference>
<dbReference type="Proteomes" id="UP000002279">
    <property type="component" value="Chromosome 2"/>
</dbReference>
<reference evidence="6" key="3">
    <citation type="submission" date="2025-09" db="UniProtKB">
        <authorList>
            <consortium name="Ensembl"/>
        </authorList>
    </citation>
    <scope>IDENTIFICATION</scope>
    <source>
        <strain evidence="6">Glennie</strain>
    </source>
</reference>
<dbReference type="GO" id="GO:0045202">
    <property type="term" value="C:synapse"/>
    <property type="evidence" value="ECO:0007669"/>
    <property type="project" value="Ensembl"/>
</dbReference>
<dbReference type="SMART" id="SM00462">
    <property type="entry name" value="PTB"/>
    <property type="match status" value="2"/>
</dbReference>
<organism evidence="6 7">
    <name type="scientific">Ornithorhynchus anatinus</name>
    <name type="common">Duckbill platypus</name>
    <dbReference type="NCBI Taxonomy" id="9258"/>
    <lineage>
        <taxon>Eukaryota</taxon>
        <taxon>Metazoa</taxon>
        <taxon>Chordata</taxon>
        <taxon>Craniata</taxon>
        <taxon>Vertebrata</taxon>
        <taxon>Euteleostomi</taxon>
        <taxon>Mammalia</taxon>
        <taxon>Monotremata</taxon>
        <taxon>Ornithorhynchidae</taxon>
        <taxon>Ornithorhynchus</taxon>
    </lineage>
</organism>
<feature type="compositionally biased region" description="Low complexity" evidence="3">
    <location>
        <begin position="120"/>
        <end position="131"/>
    </location>
</feature>
<dbReference type="GO" id="GO:0000122">
    <property type="term" value="P:negative regulation of transcription by RNA polymerase II"/>
    <property type="evidence" value="ECO:0007669"/>
    <property type="project" value="Ensembl"/>
</dbReference>
<feature type="compositionally biased region" description="Polar residues" evidence="3">
    <location>
        <begin position="1"/>
        <end position="11"/>
    </location>
</feature>
<dbReference type="GO" id="GO:0005886">
    <property type="term" value="C:plasma membrane"/>
    <property type="evidence" value="ECO:0007669"/>
    <property type="project" value="Ensembl"/>
</dbReference>
<dbReference type="InterPro" id="IPR039576">
    <property type="entry name" value="APBB1/2/3"/>
</dbReference>
<dbReference type="Gene3D" id="2.20.70.10">
    <property type="match status" value="1"/>
</dbReference>
<dbReference type="CDD" id="cd00201">
    <property type="entry name" value="WW"/>
    <property type="match status" value="1"/>
</dbReference>
<dbReference type="FunCoup" id="A0A6I8P9M2">
    <property type="interactions" value="833"/>
</dbReference>
<dbReference type="SUPFAM" id="SSF51045">
    <property type="entry name" value="WW domain"/>
    <property type="match status" value="1"/>
</dbReference>
<keyword evidence="1" id="KW-0597">Phosphoprotein</keyword>
<sequence>MAVSVSASPSCQPDLVNDNSRLSSPLSRPLQAAHNQLLNAKLQGVHPVSRAPVPAGPRGRQAYVPAAHLHGTMGPGEAERDPTNAKWVKDGQNQLRRAASVQQDQNRNVTAAVETAAVETAGETAAVETTAGGTGSHEPNAPGSAASAAKGLLHLYSELELNAANREHPGPGLLIDLRPPGPQLRRPGRLHRDDEEEKAAGEEGGEEDEDEEEEDEEEEEDTSSWHGREEPPERGRDGPREHGRSASLLFGMRNSAASDDDSSWATLSQGSPSGSSPDDTDSFWNRNSFETDSDLPAGWMRVQDTSGTYYWHIPTGTTQWQPPAAPGQGRGPQGRGPPRQGPASTGDSPTEEPQLTWTGFGHCTGFEDGEFWKDVRGEEPAPEQDQKDEDSSLRFQALDISCGLSEEEEEEEEKPLLSTNPGAKVFAVRSLGWVEMTEEELVPGRSSVAVNNCIRQLCYPAGPRGPAHGCWGEGKDMLLQLEDESLKLVERRERTLLHSQPIVSIRVWGVGRDSGRDFAYVARDRLTQVLKCHVFRCEAPAKNIATSLHEICSKIMAERRSGRSLVNGLSLDHAKLVDVPFQVEFPAPKSEMVQKFQVYYLGSVPVSKPVGVDVVNGALEVVLASSSREQWTPSHVSVAPATLTILHQQTEAVLAECRVRFLSFLAVGRDVHTFAFIMAAGPASFCCHMFWCEPNAASLSEAVQAACMLRYQKCLDARPQASSSCLPAPPADSVARRVGSTVRKGVQTLLGSLKPKRAGAQTP</sequence>
<dbReference type="InParanoid" id="A0A6I8P9M2"/>
<accession>A0A6I8P9M2</accession>
<keyword evidence="7" id="KW-1185">Reference proteome</keyword>
<dbReference type="GeneID" id="100091194"/>
<feature type="region of interest" description="Disordered" evidence="3">
    <location>
        <begin position="1"/>
        <end position="30"/>
    </location>
</feature>
<dbReference type="FunFam" id="2.30.29.30:FF:000019">
    <property type="entry name" value="Amyloid beta (A4) precursor protein-binding, family B, member 1 (Fe65)"/>
    <property type="match status" value="1"/>
</dbReference>
<evidence type="ECO:0000259" key="5">
    <source>
        <dbReference type="PROSITE" id="PS50020"/>
    </source>
</evidence>
<dbReference type="GO" id="GO:0010976">
    <property type="term" value="P:positive regulation of neuron projection development"/>
    <property type="evidence" value="ECO:0007669"/>
    <property type="project" value="Ensembl"/>
</dbReference>
<feature type="compositionally biased region" description="Low complexity" evidence="3">
    <location>
        <begin position="20"/>
        <end position="30"/>
    </location>
</feature>
<dbReference type="SMART" id="SM00456">
    <property type="entry name" value="WW"/>
    <property type="match status" value="1"/>
</dbReference>
<dbReference type="GO" id="GO:0070064">
    <property type="term" value="F:proline-rich region binding"/>
    <property type="evidence" value="ECO:0007669"/>
    <property type="project" value="Ensembl"/>
</dbReference>
<dbReference type="InterPro" id="IPR001202">
    <property type="entry name" value="WW_dom"/>
</dbReference>
<dbReference type="GO" id="GO:0060090">
    <property type="term" value="F:molecular adaptor activity"/>
    <property type="evidence" value="ECO:0000318"/>
    <property type="project" value="GO_Central"/>
</dbReference>
<dbReference type="CTD" id="322"/>
<proteinExistence type="predicted"/>
<feature type="compositionally biased region" description="Basic and acidic residues" evidence="3">
    <location>
        <begin position="226"/>
        <end position="244"/>
    </location>
</feature>
<feature type="compositionally biased region" description="Low complexity" evidence="3">
    <location>
        <begin position="263"/>
        <end position="277"/>
    </location>
</feature>
<evidence type="ECO:0000259" key="4">
    <source>
        <dbReference type="PROSITE" id="PS01179"/>
    </source>
</evidence>
<dbReference type="GO" id="GO:0031625">
    <property type="term" value="F:ubiquitin protein ligase binding"/>
    <property type="evidence" value="ECO:0007669"/>
    <property type="project" value="Ensembl"/>
</dbReference>
<dbReference type="PANTHER" id="PTHR14058:SF5">
    <property type="entry name" value="AMYLOID BETA PRECURSOR PROTEIN BINDING FAMILY B MEMBER 1"/>
    <property type="match status" value="1"/>
</dbReference>
<dbReference type="InterPro" id="IPR006020">
    <property type="entry name" value="PTB/PI_dom"/>
</dbReference>
<dbReference type="AlphaFoldDB" id="A0A6I8P9M2"/>
<evidence type="ECO:0000256" key="3">
    <source>
        <dbReference type="SAM" id="MobiDB-lite"/>
    </source>
</evidence>
<dbReference type="InterPro" id="IPR011993">
    <property type="entry name" value="PH-like_dom_sf"/>
</dbReference>
<evidence type="ECO:0000313" key="6">
    <source>
        <dbReference type="Ensembl" id="ENSOANP00000051013.1"/>
    </source>
</evidence>
<feature type="domain" description="PID" evidence="4">
    <location>
        <begin position="426"/>
        <end position="560"/>
    </location>
</feature>
<feature type="region of interest" description="Disordered" evidence="3">
    <location>
        <begin position="120"/>
        <end position="146"/>
    </location>
</feature>